<dbReference type="InterPro" id="IPR039424">
    <property type="entry name" value="SBP_5"/>
</dbReference>
<dbReference type="Gene3D" id="3.40.190.10">
    <property type="entry name" value="Periplasmic binding protein-like II"/>
    <property type="match status" value="1"/>
</dbReference>
<evidence type="ECO:0000259" key="2">
    <source>
        <dbReference type="Pfam" id="PF00496"/>
    </source>
</evidence>
<sequence length="603" mass="65252">MAGGQVPVKRSTLSAVAAVVGASLVLSGCAGSATEDGGGTEPTGDIAAMAIAKGESGANYTSPEVPVTDATYIVSTDNPFTAYNNVTADANNSYNTFALTKVLSGAYLLDGNNKVLLNKDVMESVDVISKTPQVVSWKIKEGVTWSDGEPWDCDDFHLAWISQTGKVKNPQGKDIFTAAGTNGYELIEKVQCPTPHEVVTTFEDTYPDYKGLFGMSTDILPAHILEAATGVADITKVTLTSDKATLNRVAEFWKTKWNGFDAALMPSSGPYKITVFEQNNSVTLERNDRWLGKPGGPAKLVLRGISDQVAQAQALENGEVDVNSMAQPDANAAERLRGLRSQGVRFGAANGLGFEHLDLNFKNKWLSDQAVRKAFMQCVNREELTDKLIRPVLQTAKPLGSLAFFQGEDGYTDNYAAYQGDAAASKATLEAAGYTFGADGFATKGGEKVSLKISHTDIPRRKQTVQLIMSQCKAAGLEIIDDTDPNFLDTRVSQGDYDIALFAWSAAPFKSVQKSIYSTGGGQNWSGYANPKVDAAYTRASSDLDEDKARRAYAEADKLMAEDNYSLPLYQLPNMWAWKGIDKVYFQSYNGALWNANEWIKTS</sequence>
<keyword evidence="4" id="KW-1185">Reference proteome</keyword>
<proteinExistence type="predicted"/>
<dbReference type="InterPro" id="IPR030678">
    <property type="entry name" value="Peptide/Ni-bd"/>
</dbReference>
<dbReference type="PANTHER" id="PTHR30290:SF65">
    <property type="entry name" value="MONOACYL PHOSPHATIDYLINOSITOL TETRAMANNOSIDE-BINDING PROTEIN LPQW-RELATED"/>
    <property type="match status" value="1"/>
</dbReference>
<dbReference type="EMBL" id="JABVED010000034">
    <property type="protein sequence ID" value="MBC6451542.1"/>
    <property type="molecule type" value="Genomic_DNA"/>
</dbReference>
<dbReference type="Gene3D" id="3.10.105.10">
    <property type="entry name" value="Dipeptide-binding Protein, Domain 3"/>
    <property type="match status" value="1"/>
</dbReference>
<gene>
    <name evidence="3" type="ORF">GPZ80_30800</name>
</gene>
<name>A0ABR7LG48_9PSEU</name>
<comment type="caution">
    <text evidence="3">The sequence shown here is derived from an EMBL/GenBank/DDBJ whole genome shotgun (WGS) entry which is preliminary data.</text>
</comment>
<reference evidence="3 4" key="1">
    <citation type="submission" date="2020-06" db="EMBL/GenBank/DDBJ databases">
        <title>Actinokineospora xiongansis sp. nov., isolated from soil of Baiyangdian.</title>
        <authorList>
            <person name="Zhang X."/>
        </authorList>
    </citation>
    <scope>NUCLEOTIDE SEQUENCE [LARGE SCALE GENOMIC DNA]</scope>
    <source>
        <strain evidence="3 4">HBU206404</strain>
    </source>
</reference>
<organism evidence="3 4">
    <name type="scientific">Actinokineospora xionganensis</name>
    <dbReference type="NCBI Taxonomy" id="2684470"/>
    <lineage>
        <taxon>Bacteria</taxon>
        <taxon>Bacillati</taxon>
        <taxon>Actinomycetota</taxon>
        <taxon>Actinomycetes</taxon>
        <taxon>Pseudonocardiales</taxon>
        <taxon>Pseudonocardiaceae</taxon>
        <taxon>Actinokineospora</taxon>
    </lineage>
</organism>
<keyword evidence="1" id="KW-0732">Signal</keyword>
<dbReference type="PIRSF" id="PIRSF002741">
    <property type="entry name" value="MppA"/>
    <property type="match status" value="1"/>
</dbReference>
<evidence type="ECO:0000256" key="1">
    <source>
        <dbReference type="SAM" id="SignalP"/>
    </source>
</evidence>
<dbReference type="PANTHER" id="PTHR30290">
    <property type="entry name" value="PERIPLASMIC BINDING COMPONENT OF ABC TRANSPORTER"/>
    <property type="match status" value="1"/>
</dbReference>
<dbReference type="SUPFAM" id="SSF53850">
    <property type="entry name" value="Periplasmic binding protein-like II"/>
    <property type="match status" value="1"/>
</dbReference>
<protein>
    <submittedName>
        <fullName evidence="3">ABC transporter family substrate-binding protein</fullName>
    </submittedName>
</protein>
<dbReference type="Gene3D" id="3.90.76.10">
    <property type="entry name" value="Dipeptide-binding Protein, Domain 1"/>
    <property type="match status" value="1"/>
</dbReference>
<feature type="domain" description="Solute-binding protein family 5" evidence="2">
    <location>
        <begin position="121"/>
        <end position="523"/>
    </location>
</feature>
<dbReference type="Proteomes" id="UP000734823">
    <property type="component" value="Unassembled WGS sequence"/>
</dbReference>
<dbReference type="Pfam" id="PF00496">
    <property type="entry name" value="SBP_bac_5"/>
    <property type="match status" value="1"/>
</dbReference>
<feature type="chain" id="PRO_5046068839" evidence="1">
    <location>
        <begin position="33"/>
        <end position="603"/>
    </location>
</feature>
<dbReference type="InterPro" id="IPR000914">
    <property type="entry name" value="SBP_5_dom"/>
</dbReference>
<feature type="signal peptide" evidence="1">
    <location>
        <begin position="1"/>
        <end position="32"/>
    </location>
</feature>
<accession>A0ABR7LG48</accession>
<evidence type="ECO:0000313" key="3">
    <source>
        <dbReference type="EMBL" id="MBC6451542.1"/>
    </source>
</evidence>
<evidence type="ECO:0000313" key="4">
    <source>
        <dbReference type="Proteomes" id="UP000734823"/>
    </source>
</evidence>
<dbReference type="CDD" id="cd08501">
    <property type="entry name" value="PBP2_Lpqw"/>
    <property type="match status" value="1"/>
</dbReference>